<sequence>MFRLIPPPTVEIFYRWNFMLKVHRVSS</sequence>
<dbReference type="AlphaFoldDB" id="A0A0E9XTP0"/>
<dbReference type="EMBL" id="GBXM01002821">
    <property type="protein sequence ID" value="JAI05757.1"/>
    <property type="molecule type" value="Transcribed_RNA"/>
</dbReference>
<evidence type="ECO:0000313" key="1">
    <source>
        <dbReference type="EMBL" id="JAI05757.1"/>
    </source>
</evidence>
<proteinExistence type="predicted"/>
<name>A0A0E9XTP0_ANGAN</name>
<organism evidence="1">
    <name type="scientific">Anguilla anguilla</name>
    <name type="common">European freshwater eel</name>
    <name type="synonym">Muraena anguilla</name>
    <dbReference type="NCBI Taxonomy" id="7936"/>
    <lineage>
        <taxon>Eukaryota</taxon>
        <taxon>Metazoa</taxon>
        <taxon>Chordata</taxon>
        <taxon>Craniata</taxon>
        <taxon>Vertebrata</taxon>
        <taxon>Euteleostomi</taxon>
        <taxon>Actinopterygii</taxon>
        <taxon>Neopterygii</taxon>
        <taxon>Teleostei</taxon>
        <taxon>Anguilliformes</taxon>
        <taxon>Anguillidae</taxon>
        <taxon>Anguilla</taxon>
    </lineage>
</organism>
<reference evidence="1" key="2">
    <citation type="journal article" date="2015" name="Fish Shellfish Immunol.">
        <title>Early steps in the European eel (Anguilla anguilla)-Vibrio vulnificus interaction in the gills: Role of the RtxA13 toxin.</title>
        <authorList>
            <person name="Callol A."/>
            <person name="Pajuelo D."/>
            <person name="Ebbesson L."/>
            <person name="Teles M."/>
            <person name="MacKenzie S."/>
            <person name="Amaro C."/>
        </authorList>
    </citation>
    <scope>NUCLEOTIDE SEQUENCE</scope>
</reference>
<protein>
    <submittedName>
        <fullName evidence="1">Uncharacterized protein</fullName>
    </submittedName>
</protein>
<accession>A0A0E9XTP0</accession>
<reference evidence="1" key="1">
    <citation type="submission" date="2014-11" db="EMBL/GenBank/DDBJ databases">
        <authorList>
            <person name="Amaro Gonzalez C."/>
        </authorList>
    </citation>
    <scope>NUCLEOTIDE SEQUENCE</scope>
</reference>